<dbReference type="RefSeq" id="WP_208467839.1">
    <property type="nucleotide sequence ID" value="NZ_JAGFNS010000008.1"/>
</dbReference>
<evidence type="ECO:0000313" key="2">
    <source>
        <dbReference type="Proteomes" id="UP000679690"/>
    </source>
</evidence>
<keyword evidence="2" id="KW-1185">Reference proteome</keyword>
<dbReference type="EMBL" id="JAGFNS010000008">
    <property type="protein sequence ID" value="MBO3738683.1"/>
    <property type="molecule type" value="Genomic_DNA"/>
</dbReference>
<organism evidence="1 2">
    <name type="scientific">Actinoplanes flavus</name>
    <dbReference type="NCBI Taxonomy" id="2820290"/>
    <lineage>
        <taxon>Bacteria</taxon>
        <taxon>Bacillati</taxon>
        <taxon>Actinomycetota</taxon>
        <taxon>Actinomycetes</taxon>
        <taxon>Micromonosporales</taxon>
        <taxon>Micromonosporaceae</taxon>
        <taxon>Actinoplanes</taxon>
    </lineage>
</organism>
<name>A0ABS3UIR9_9ACTN</name>
<gene>
    <name evidence="1" type="ORF">J5X75_14240</name>
</gene>
<dbReference type="Proteomes" id="UP000679690">
    <property type="component" value="Unassembled WGS sequence"/>
</dbReference>
<protein>
    <submittedName>
        <fullName evidence="1">Uncharacterized protein</fullName>
    </submittedName>
</protein>
<proteinExistence type="predicted"/>
<reference evidence="1 2" key="1">
    <citation type="submission" date="2021-03" db="EMBL/GenBank/DDBJ databases">
        <title>Actinoplanes flavus sp. nov., a novel actinomycete isolated from Coconut Palm rhizosphere soil.</title>
        <authorList>
            <person name="Luo X."/>
        </authorList>
    </citation>
    <scope>NUCLEOTIDE SEQUENCE [LARGE SCALE GENOMIC DNA]</scope>
    <source>
        <strain evidence="1 2">NEAU-H7</strain>
    </source>
</reference>
<evidence type="ECO:0000313" key="1">
    <source>
        <dbReference type="EMBL" id="MBO3738683.1"/>
    </source>
</evidence>
<sequence>MTETPAQSRYRADALLLAEIGAHVTAQTPSVPVRMPARLARAAAQAWGRDELDPPGPESGEQAYVRAFAAALALIGLAAGEAEAVGEEVVVHLDPGRLAAAIFAHECAADAVLRGQPGEASPVS</sequence>
<accession>A0ABS3UIR9</accession>
<comment type="caution">
    <text evidence="1">The sequence shown here is derived from an EMBL/GenBank/DDBJ whole genome shotgun (WGS) entry which is preliminary data.</text>
</comment>